<keyword evidence="10" id="KW-0150">Chloroplast</keyword>
<evidence type="ECO:0000256" key="4">
    <source>
        <dbReference type="ARBA" id="ARBA00022730"/>
    </source>
</evidence>
<keyword evidence="4 9" id="KW-0699">rRNA-binding</keyword>
<dbReference type="GO" id="GO:0006412">
    <property type="term" value="P:translation"/>
    <property type="evidence" value="ECO:0007669"/>
    <property type="project" value="UniProtKB-UniRule"/>
</dbReference>
<keyword evidence="6 9" id="KW-0689">Ribosomal protein</keyword>
<evidence type="ECO:0000313" key="10">
    <source>
        <dbReference type="EMBL" id="ARW62745.1"/>
    </source>
</evidence>
<dbReference type="InterPro" id="IPR004389">
    <property type="entry name" value="Ribosomal_uL18_bac-type"/>
</dbReference>
<accession>A0A1Z1MAB6</accession>
<dbReference type="GO" id="GO:1990904">
    <property type="term" value="C:ribonucleoprotein complex"/>
    <property type="evidence" value="ECO:0007669"/>
    <property type="project" value="UniProtKB-KW"/>
</dbReference>
<name>A0A1Z1MAB6_RHOCN</name>
<dbReference type="PANTHER" id="PTHR12899:SF3">
    <property type="entry name" value="LARGE RIBOSOMAL SUBUNIT PROTEIN UL18M"/>
    <property type="match status" value="1"/>
</dbReference>
<keyword evidence="7 9" id="KW-0687">Ribonucleoprotein</keyword>
<evidence type="ECO:0000256" key="9">
    <source>
        <dbReference type="HAMAP-Rule" id="MF_01337"/>
    </source>
</evidence>
<dbReference type="InterPro" id="IPR005484">
    <property type="entry name" value="Ribosomal_uL18_bac/plant/anim"/>
</dbReference>
<comment type="similarity">
    <text evidence="2 9">Belongs to the universal ribosomal protein uL18 family.</text>
</comment>
<reference evidence="10" key="1">
    <citation type="journal article" date="2017" name="J. Phycol.">
        <title>Analysis of chloroplast genomes and a supermatrix inform reclassification of the Rhodomelaceae (Rhodophyta).</title>
        <authorList>
            <person name="Diaz-Tapia P."/>
            <person name="Maggs C.A."/>
            <person name="West J.A."/>
            <person name="Verbruggen H."/>
        </authorList>
    </citation>
    <scope>NUCLEOTIDE SEQUENCE</scope>
    <source>
        <strain evidence="10">PD508</strain>
    </source>
</reference>
<comment type="subunit">
    <text evidence="3 9">Part of the 50S ribosomal subunit; contacts the 5S rRNA.</text>
</comment>
<dbReference type="CDD" id="cd00432">
    <property type="entry name" value="Ribosomal_L18_L5e"/>
    <property type="match status" value="1"/>
</dbReference>
<protein>
    <recommendedName>
        <fullName evidence="8 9">Large ribosomal subunit protein uL18c</fullName>
    </recommendedName>
</protein>
<evidence type="ECO:0000256" key="6">
    <source>
        <dbReference type="ARBA" id="ARBA00022980"/>
    </source>
</evidence>
<dbReference type="Pfam" id="PF00861">
    <property type="entry name" value="Ribosomal_L18p"/>
    <property type="match status" value="1"/>
</dbReference>
<comment type="subcellular location">
    <subcellularLocation>
        <location evidence="9">Plastid</location>
        <location evidence="9">Chloroplast</location>
    </subcellularLocation>
</comment>
<dbReference type="SUPFAM" id="SSF53137">
    <property type="entry name" value="Translational machinery components"/>
    <property type="match status" value="1"/>
</dbReference>
<proteinExistence type="inferred from homology"/>
<dbReference type="GO" id="GO:0008097">
    <property type="term" value="F:5S rRNA binding"/>
    <property type="evidence" value="ECO:0007669"/>
    <property type="project" value="TreeGrafter"/>
</dbReference>
<keyword evidence="10" id="KW-0934">Plastid</keyword>
<dbReference type="InterPro" id="IPR057268">
    <property type="entry name" value="Ribosomal_L18"/>
</dbReference>
<comment type="function">
    <text evidence="1 9">Binds 5S rRNA, forms part of the central protuberance of the 50S subunit.</text>
</comment>
<gene>
    <name evidence="9 10" type="primary">rpl18</name>
</gene>
<evidence type="ECO:0000256" key="3">
    <source>
        <dbReference type="ARBA" id="ARBA00011505"/>
    </source>
</evidence>
<dbReference type="Gene3D" id="3.30.420.100">
    <property type="match status" value="1"/>
</dbReference>
<dbReference type="EMBL" id="MF101424">
    <property type="protein sequence ID" value="ARW62745.1"/>
    <property type="molecule type" value="Genomic_DNA"/>
</dbReference>
<organism evidence="10">
    <name type="scientific">Rhodomela confervoides</name>
    <name type="common">Red alga</name>
    <dbReference type="NCBI Taxonomy" id="35163"/>
    <lineage>
        <taxon>Eukaryota</taxon>
        <taxon>Rhodophyta</taxon>
        <taxon>Florideophyceae</taxon>
        <taxon>Rhodymeniophycidae</taxon>
        <taxon>Ceramiales</taxon>
        <taxon>Rhodomelaceae</taxon>
        <taxon>Rhodomela</taxon>
    </lineage>
</organism>
<evidence type="ECO:0000256" key="7">
    <source>
        <dbReference type="ARBA" id="ARBA00023274"/>
    </source>
</evidence>
<sequence>MNKRKNKRIRLYVFKSNKHIYANIIDDEKKKVLTSISTVSREIKNQVQHFKNCTNAKIVGKNIAIKLKDLGIQEIVFDRGKNIYHGQIKALADAARQEGIIF</sequence>
<dbReference type="AlphaFoldDB" id="A0A1Z1MAB6"/>
<geneLocation type="chloroplast" evidence="10"/>
<keyword evidence="5 9" id="KW-0694">RNA-binding</keyword>
<dbReference type="RefSeq" id="YP_009394183.1">
    <property type="nucleotide sequence ID" value="NC_035271.1"/>
</dbReference>
<dbReference type="GO" id="GO:0005840">
    <property type="term" value="C:ribosome"/>
    <property type="evidence" value="ECO:0007669"/>
    <property type="project" value="UniProtKB-KW"/>
</dbReference>
<dbReference type="GeneID" id="33355997"/>
<dbReference type="PANTHER" id="PTHR12899">
    <property type="entry name" value="39S RIBOSOMAL PROTEIN L18, MITOCHONDRIAL"/>
    <property type="match status" value="1"/>
</dbReference>
<dbReference type="GO" id="GO:0009507">
    <property type="term" value="C:chloroplast"/>
    <property type="evidence" value="ECO:0007669"/>
    <property type="project" value="UniProtKB-SubCell"/>
</dbReference>
<dbReference type="HAMAP" id="MF_01337_B">
    <property type="entry name" value="Ribosomal_uL18_B"/>
    <property type="match status" value="1"/>
</dbReference>
<dbReference type="NCBIfam" id="TIGR00060">
    <property type="entry name" value="L18_bact"/>
    <property type="match status" value="1"/>
</dbReference>
<dbReference type="GO" id="GO:0003735">
    <property type="term" value="F:structural constituent of ribosome"/>
    <property type="evidence" value="ECO:0007669"/>
    <property type="project" value="InterPro"/>
</dbReference>
<evidence type="ECO:0000256" key="1">
    <source>
        <dbReference type="ARBA" id="ARBA00003898"/>
    </source>
</evidence>
<evidence type="ECO:0000256" key="5">
    <source>
        <dbReference type="ARBA" id="ARBA00022884"/>
    </source>
</evidence>
<evidence type="ECO:0000256" key="8">
    <source>
        <dbReference type="ARBA" id="ARBA00035303"/>
    </source>
</evidence>
<evidence type="ECO:0000256" key="2">
    <source>
        <dbReference type="ARBA" id="ARBA00007116"/>
    </source>
</evidence>